<dbReference type="PANTHER" id="PTHR43792">
    <property type="entry name" value="GNAT FAMILY, PUTATIVE (AFU_ORTHOLOGUE AFUA_3G00765)-RELATED-RELATED"/>
    <property type="match status" value="1"/>
</dbReference>
<dbReference type="EMBL" id="JNSK01000005">
    <property type="protein sequence ID" value="KGA20176.1"/>
    <property type="molecule type" value="Genomic_DNA"/>
</dbReference>
<dbReference type="Gene3D" id="3.40.630.30">
    <property type="match status" value="1"/>
</dbReference>
<evidence type="ECO:0000313" key="5">
    <source>
        <dbReference type="EMBL" id="KGA20176.1"/>
    </source>
</evidence>
<reference evidence="5" key="1">
    <citation type="submission" date="2014-05" db="EMBL/GenBank/DDBJ databases">
        <title>Key roles for freshwater Actinobacteria revealed by deep metagenomic sequencing.</title>
        <authorList>
            <person name="Ghai R."/>
            <person name="Mizuno C.M."/>
            <person name="Picazo A."/>
            <person name="Camacho A."/>
            <person name="Rodriguez-Valera F."/>
        </authorList>
    </citation>
    <scope>NUCLEOTIDE SEQUENCE</scope>
</reference>
<dbReference type="AlphaFoldDB" id="A0A094QZU4"/>
<evidence type="ECO:0000259" key="4">
    <source>
        <dbReference type="PROSITE" id="PS51186"/>
    </source>
</evidence>
<keyword evidence="2" id="KW-0012">Acyltransferase</keyword>
<dbReference type="InterPro" id="IPR000182">
    <property type="entry name" value="GNAT_dom"/>
</dbReference>
<gene>
    <name evidence="5" type="ORF">GM50_2865</name>
</gene>
<comment type="similarity">
    <text evidence="3">Belongs to the acetyltransferase family. RimJ subfamily.</text>
</comment>
<comment type="caution">
    <text evidence="5">The sequence shown here is derived from an EMBL/GenBank/DDBJ whole genome shotgun (WGS) entry which is preliminary data.</text>
</comment>
<dbReference type="GO" id="GO:0005737">
    <property type="term" value="C:cytoplasm"/>
    <property type="evidence" value="ECO:0007669"/>
    <property type="project" value="TreeGrafter"/>
</dbReference>
<dbReference type="Pfam" id="PF13302">
    <property type="entry name" value="Acetyltransf_3"/>
    <property type="match status" value="1"/>
</dbReference>
<dbReference type="PROSITE" id="PS51186">
    <property type="entry name" value="GNAT"/>
    <property type="match status" value="1"/>
</dbReference>
<dbReference type="SUPFAM" id="SSF55729">
    <property type="entry name" value="Acyl-CoA N-acyltransferases (Nat)"/>
    <property type="match status" value="1"/>
</dbReference>
<dbReference type="InterPro" id="IPR051531">
    <property type="entry name" value="N-acetyltransferase"/>
</dbReference>
<protein>
    <recommendedName>
        <fullName evidence="4">N-acetyltransferase domain-containing protein</fullName>
    </recommendedName>
</protein>
<feature type="domain" description="N-acetyltransferase" evidence="4">
    <location>
        <begin position="15"/>
        <end position="192"/>
    </location>
</feature>
<dbReference type="PANTHER" id="PTHR43792:SF8">
    <property type="entry name" value="[RIBOSOMAL PROTEIN US5]-ALANINE N-ACETYLTRANSFERASE"/>
    <property type="match status" value="1"/>
</dbReference>
<proteinExistence type="inferred from homology"/>
<name>A0A094QZU4_9ZZZZ</name>
<dbReference type="InterPro" id="IPR016181">
    <property type="entry name" value="Acyl_CoA_acyltransferase"/>
</dbReference>
<dbReference type="GO" id="GO:0008999">
    <property type="term" value="F:protein-N-terminal-alanine acetyltransferase activity"/>
    <property type="evidence" value="ECO:0007669"/>
    <property type="project" value="TreeGrafter"/>
</dbReference>
<evidence type="ECO:0000256" key="2">
    <source>
        <dbReference type="ARBA" id="ARBA00023315"/>
    </source>
</evidence>
<sequence>MSSPNWPILLSDGELELRPLRLRDRMKWNRVRSHNRDWLREWEATLPTVTTGPSATIGQHELPSFFAMVRIFNREARHGRSYSFVIWRGSDLIGQITMGGVIYGAMRGAHIGYWIDRDHANRGFTTQAVEILTRFGFDQLGLHRIEINLRPENAPSRRVAEKAGYILEGSRARYLHIDGQWRDHITFVKENDSVE</sequence>
<accession>A0A094QZU4</accession>
<organism evidence="5">
    <name type="scientific">freshwater metagenome</name>
    <dbReference type="NCBI Taxonomy" id="449393"/>
    <lineage>
        <taxon>unclassified sequences</taxon>
        <taxon>metagenomes</taxon>
        <taxon>ecological metagenomes</taxon>
    </lineage>
</organism>
<keyword evidence="1" id="KW-0808">Transferase</keyword>
<evidence type="ECO:0000256" key="1">
    <source>
        <dbReference type="ARBA" id="ARBA00022679"/>
    </source>
</evidence>
<evidence type="ECO:0000256" key="3">
    <source>
        <dbReference type="ARBA" id="ARBA00038502"/>
    </source>
</evidence>